<proteinExistence type="inferred from homology"/>
<dbReference type="Pfam" id="PF02699">
    <property type="entry name" value="YajC"/>
    <property type="match status" value="1"/>
</dbReference>
<dbReference type="InterPro" id="IPR003849">
    <property type="entry name" value="Preprotein_translocase_YajC"/>
</dbReference>
<dbReference type="Proteomes" id="UP000315759">
    <property type="component" value="Unassembled WGS sequence"/>
</dbReference>
<gene>
    <name evidence="11" type="primary">yajC</name>
    <name evidence="11" type="ORF">D8S82_15660</name>
</gene>
<keyword evidence="4" id="KW-1003">Cell membrane</keyword>
<reference evidence="11 12" key="1">
    <citation type="submission" date="2018-10" db="EMBL/GenBank/DDBJ databases">
        <title>Draft genome of Mycobacterium hodleri strain B.</title>
        <authorList>
            <person name="Amande T.J."/>
            <person name="Mcgenity T.J."/>
        </authorList>
    </citation>
    <scope>NUCLEOTIDE SEQUENCE [LARGE SCALE GENOMIC DNA]</scope>
    <source>
        <strain evidence="11 12">B</strain>
    </source>
</reference>
<dbReference type="EMBL" id="VIFX01000018">
    <property type="protein sequence ID" value="TQR85760.1"/>
    <property type="molecule type" value="Genomic_DNA"/>
</dbReference>
<evidence type="ECO:0000256" key="3">
    <source>
        <dbReference type="ARBA" id="ARBA00022448"/>
    </source>
</evidence>
<keyword evidence="3" id="KW-0813">Transport</keyword>
<organism evidence="11 12">
    <name type="scientific">Mycolicibacterium hodleri</name>
    <dbReference type="NCBI Taxonomy" id="49897"/>
    <lineage>
        <taxon>Bacteria</taxon>
        <taxon>Bacillati</taxon>
        <taxon>Actinomycetota</taxon>
        <taxon>Actinomycetes</taxon>
        <taxon>Mycobacteriales</taxon>
        <taxon>Mycobacteriaceae</taxon>
        <taxon>Mycolicibacterium</taxon>
    </lineage>
</organism>
<keyword evidence="6" id="KW-0653">Protein transport</keyword>
<dbReference type="PANTHER" id="PTHR33909">
    <property type="entry name" value="SEC TRANSLOCON ACCESSORY COMPLEX SUBUNIT YAJC"/>
    <property type="match status" value="1"/>
</dbReference>
<dbReference type="GO" id="GO:0015031">
    <property type="term" value="P:protein transport"/>
    <property type="evidence" value="ECO:0007669"/>
    <property type="project" value="UniProtKB-KW"/>
</dbReference>
<feature type="compositionally biased region" description="Acidic residues" evidence="10">
    <location>
        <begin position="88"/>
        <end position="102"/>
    </location>
</feature>
<keyword evidence="7" id="KW-1133">Transmembrane helix</keyword>
<sequence>MDLAIFVPLLVVMGAFMFFASRRQKKAMQATINLHDSLAVGDEIMTTAGLYGTIAAVSDSKVDVEIAPGVVVTMLKLAVKEKTVVDEDEYDADEYEDDDTVVAEESTAQELDRPGAGTEVKSDPDRLTKD</sequence>
<evidence type="ECO:0000256" key="1">
    <source>
        <dbReference type="ARBA" id="ARBA00004162"/>
    </source>
</evidence>
<evidence type="ECO:0000256" key="6">
    <source>
        <dbReference type="ARBA" id="ARBA00022927"/>
    </source>
</evidence>
<evidence type="ECO:0000256" key="4">
    <source>
        <dbReference type="ARBA" id="ARBA00022475"/>
    </source>
</evidence>
<evidence type="ECO:0000256" key="8">
    <source>
        <dbReference type="ARBA" id="ARBA00023010"/>
    </source>
</evidence>
<evidence type="ECO:0000256" key="9">
    <source>
        <dbReference type="ARBA" id="ARBA00023136"/>
    </source>
</evidence>
<protein>
    <submittedName>
        <fullName evidence="11">Preprotein translocase subunit YajC</fullName>
    </submittedName>
</protein>
<keyword evidence="12" id="KW-1185">Reference proteome</keyword>
<dbReference type="GO" id="GO:0005886">
    <property type="term" value="C:plasma membrane"/>
    <property type="evidence" value="ECO:0007669"/>
    <property type="project" value="UniProtKB-SubCell"/>
</dbReference>
<comment type="similarity">
    <text evidence="2">Belongs to the YajC family.</text>
</comment>
<keyword evidence="5" id="KW-0812">Transmembrane</keyword>
<evidence type="ECO:0000256" key="5">
    <source>
        <dbReference type="ARBA" id="ARBA00022692"/>
    </source>
</evidence>
<dbReference type="RefSeq" id="WP_079923846.1">
    <property type="nucleotide sequence ID" value="NZ_VIFX01000018.1"/>
</dbReference>
<dbReference type="AlphaFoldDB" id="A0A544W0L4"/>
<evidence type="ECO:0000313" key="12">
    <source>
        <dbReference type="Proteomes" id="UP000315759"/>
    </source>
</evidence>
<keyword evidence="9" id="KW-0472">Membrane</keyword>
<feature type="region of interest" description="Disordered" evidence="10">
    <location>
        <begin position="88"/>
        <end position="130"/>
    </location>
</feature>
<evidence type="ECO:0000256" key="7">
    <source>
        <dbReference type="ARBA" id="ARBA00022989"/>
    </source>
</evidence>
<dbReference type="PANTHER" id="PTHR33909:SF1">
    <property type="entry name" value="SEC TRANSLOCON ACCESSORY COMPLEX SUBUNIT YAJC"/>
    <property type="match status" value="1"/>
</dbReference>
<keyword evidence="8" id="KW-0811">Translocation</keyword>
<evidence type="ECO:0000256" key="2">
    <source>
        <dbReference type="ARBA" id="ARBA00006742"/>
    </source>
</evidence>
<feature type="compositionally biased region" description="Basic and acidic residues" evidence="10">
    <location>
        <begin position="120"/>
        <end position="130"/>
    </location>
</feature>
<name>A0A544W0L4_9MYCO</name>
<comment type="subcellular location">
    <subcellularLocation>
        <location evidence="1">Cell membrane</location>
        <topology evidence="1">Single-pass membrane protein</topology>
    </subcellularLocation>
</comment>
<accession>A0A544W0L4</accession>
<dbReference type="NCBIfam" id="TIGR00739">
    <property type="entry name" value="yajC"/>
    <property type="match status" value="1"/>
</dbReference>
<evidence type="ECO:0000313" key="11">
    <source>
        <dbReference type="EMBL" id="TQR85760.1"/>
    </source>
</evidence>
<dbReference type="PRINTS" id="PR01853">
    <property type="entry name" value="YAJCTRNLCASE"/>
</dbReference>
<evidence type="ECO:0000256" key="10">
    <source>
        <dbReference type="SAM" id="MobiDB-lite"/>
    </source>
</evidence>
<comment type="caution">
    <text evidence="11">The sequence shown here is derived from an EMBL/GenBank/DDBJ whole genome shotgun (WGS) entry which is preliminary data.</text>
</comment>
<dbReference type="SMART" id="SM01323">
    <property type="entry name" value="YajC"/>
    <property type="match status" value="1"/>
</dbReference>